<reference evidence="2 3" key="1">
    <citation type="journal article" date="2016" name="Nat. Commun.">
        <title>Thousands of microbial genomes shed light on interconnected biogeochemical processes in an aquifer system.</title>
        <authorList>
            <person name="Anantharaman K."/>
            <person name="Brown C.T."/>
            <person name="Hug L.A."/>
            <person name="Sharon I."/>
            <person name="Castelle C.J."/>
            <person name="Probst A.J."/>
            <person name="Thomas B.C."/>
            <person name="Singh A."/>
            <person name="Wilkins M.J."/>
            <person name="Karaoz U."/>
            <person name="Brodie E.L."/>
            <person name="Williams K.H."/>
            <person name="Hubbard S.S."/>
            <person name="Banfield J.F."/>
        </authorList>
    </citation>
    <scope>NUCLEOTIDE SEQUENCE [LARGE SCALE GENOMIC DNA]</scope>
</reference>
<dbReference type="InterPro" id="IPR013216">
    <property type="entry name" value="Methyltransf_11"/>
</dbReference>
<dbReference type="GO" id="GO:0008757">
    <property type="term" value="F:S-adenosylmethionine-dependent methyltransferase activity"/>
    <property type="evidence" value="ECO:0007669"/>
    <property type="project" value="InterPro"/>
</dbReference>
<dbReference type="CDD" id="cd02440">
    <property type="entry name" value="AdoMet_MTases"/>
    <property type="match status" value="1"/>
</dbReference>
<dbReference type="AlphaFoldDB" id="A0A1G1KTQ5"/>
<organism evidence="2 3">
    <name type="scientific">Candidatus Danuiimicrobium aquiferis</name>
    <dbReference type="NCBI Taxonomy" id="1801832"/>
    <lineage>
        <taxon>Bacteria</taxon>
        <taxon>Pseudomonadati</taxon>
        <taxon>Candidatus Omnitrophota</taxon>
        <taxon>Candidatus Danuiimicrobium</taxon>
    </lineage>
</organism>
<dbReference type="Pfam" id="PF08241">
    <property type="entry name" value="Methyltransf_11"/>
    <property type="match status" value="1"/>
</dbReference>
<dbReference type="Gene3D" id="3.40.50.150">
    <property type="entry name" value="Vaccinia Virus protein VP39"/>
    <property type="match status" value="1"/>
</dbReference>
<sequence length="276" mass="32297">MKTIKDESTDSITKIAWEKNWDSISIDEILEIFSYPRVKKQMEIFLKELPLNEPILEGGCGLAPYLIRLRQMGYDVRGIDYNEAPIKKVLAYDPTLPVQTGDVTRIPYPDRSFGAYLSLGVLEHFTEGPHQAIREANRVLKPEGVFIVGVPRYHLFMFLTAPIRFLKRNNFLRKLFHKPLDTHYWEQYFKKKELVAILSEENFEVTDIIPLDHSHAVVSFSDFFRDKNRFDEANSLGLWLGNFCAKYLPWRTAAQMIFICRKKSDKNDCWDVRINL</sequence>
<dbReference type="InterPro" id="IPR029063">
    <property type="entry name" value="SAM-dependent_MTases_sf"/>
</dbReference>
<gene>
    <name evidence="2" type="ORF">A3G33_03160</name>
</gene>
<name>A0A1G1KTQ5_9BACT</name>
<proteinExistence type="predicted"/>
<accession>A0A1G1KTQ5</accession>
<dbReference type="EMBL" id="MHFR01000051">
    <property type="protein sequence ID" value="OGW96318.1"/>
    <property type="molecule type" value="Genomic_DNA"/>
</dbReference>
<evidence type="ECO:0000313" key="2">
    <source>
        <dbReference type="EMBL" id="OGW96318.1"/>
    </source>
</evidence>
<evidence type="ECO:0000313" key="3">
    <source>
        <dbReference type="Proteomes" id="UP000178187"/>
    </source>
</evidence>
<comment type="caution">
    <text evidence="2">The sequence shown here is derived from an EMBL/GenBank/DDBJ whole genome shotgun (WGS) entry which is preliminary data.</text>
</comment>
<feature type="domain" description="Methyltransferase type 11" evidence="1">
    <location>
        <begin position="56"/>
        <end position="148"/>
    </location>
</feature>
<protein>
    <recommendedName>
        <fullName evidence="1">Methyltransferase type 11 domain-containing protein</fullName>
    </recommendedName>
</protein>
<dbReference type="SUPFAM" id="SSF53335">
    <property type="entry name" value="S-adenosyl-L-methionine-dependent methyltransferases"/>
    <property type="match status" value="1"/>
</dbReference>
<evidence type="ECO:0000259" key="1">
    <source>
        <dbReference type="Pfam" id="PF08241"/>
    </source>
</evidence>
<dbReference type="Proteomes" id="UP000178187">
    <property type="component" value="Unassembled WGS sequence"/>
</dbReference>